<dbReference type="Proteomes" id="UP001330184">
    <property type="component" value="Chromosome"/>
</dbReference>
<dbReference type="SUPFAM" id="SSF53300">
    <property type="entry name" value="vWA-like"/>
    <property type="match status" value="1"/>
</dbReference>
<dbReference type="SUPFAM" id="SSF56935">
    <property type="entry name" value="Porins"/>
    <property type="match status" value="1"/>
</dbReference>
<dbReference type="Pfam" id="PF07715">
    <property type="entry name" value="Plug"/>
    <property type="match status" value="1"/>
</dbReference>
<evidence type="ECO:0000259" key="1">
    <source>
        <dbReference type="Pfam" id="PF07715"/>
    </source>
</evidence>
<dbReference type="InterPro" id="IPR011990">
    <property type="entry name" value="TPR-like_helical_dom_sf"/>
</dbReference>
<dbReference type="InterPro" id="IPR012910">
    <property type="entry name" value="Plug_dom"/>
</dbReference>
<feature type="domain" description="TonB-dependent receptor plug" evidence="1">
    <location>
        <begin position="287"/>
        <end position="395"/>
    </location>
</feature>
<keyword evidence="3" id="KW-1185">Reference proteome</keyword>
<dbReference type="Gene3D" id="2.170.130.10">
    <property type="entry name" value="TonB-dependent receptor, plug domain"/>
    <property type="match status" value="1"/>
</dbReference>
<dbReference type="InterPro" id="IPR008969">
    <property type="entry name" value="CarboxyPept-like_regulatory"/>
</dbReference>
<dbReference type="RefSeq" id="WP_338194865.1">
    <property type="nucleotide sequence ID" value="NZ_AP027268.1"/>
</dbReference>
<organism evidence="2 3">
    <name type="scientific">Flagellimonas marinaquae</name>
    <dbReference type="NCBI Taxonomy" id="254955"/>
    <lineage>
        <taxon>Bacteria</taxon>
        <taxon>Pseudomonadati</taxon>
        <taxon>Bacteroidota</taxon>
        <taxon>Flavobacteriia</taxon>
        <taxon>Flavobacteriales</taxon>
        <taxon>Flavobacteriaceae</taxon>
        <taxon>Flagellimonas</taxon>
    </lineage>
</organism>
<reference evidence="2 3" key="1">
    <citation type="submission" date="2023-01" db="EMBL/GenBank/DDBJ databases">
        <title>Complete genome sequence of Muricauda aquimarina strain IFOP_LL357.</title>
        <authorList>
            <person name="Gajardo G."/>
            <person name="Ueki S."/>
            <person name="Maruyama F."/>
        </authorList>
    </citation>
    <scope>NUCLEOTIDE SEQUENCE [LARGE SCALE GENOMIC DNA]</scope>
    <source>
        <strain evidence="2 3">IFOP_LL357</strain>
    </source>
</reference>
<accession>A0AA48HD36</accession>
<evidence type="ECO:0000313" key="2">
    <source>
        <dbReference type="EMBL" id="BDW93922.1"/>
    </source>
</evidence>
<sequence length="724" mass="81746">MRKNFSIIAFLTFILVFSQENTDTKITICWDTSFSMLERDIEKEFEILDKIFHRSPELSVQLILFNTTIEERFFEISDGNWNELKEVLTHYRADGGTIYNGLSETIKNDQVYFFSDGNGLLPNVILPVKKGNVIINTVPTRNVEVLKKSALIGNGRLMDFAAMLPKNRESTVNDPPLEKTIKGKVYIDNVPQTDIEIRVTGSQEIYKTDATGAFTIPSIPDDSILISSRSFKTMKKIPIGYFSDNLEVFLNSNITALEEVIVSENRVESTSKDMVETGTGLKNKEGIGYAVQSIGSEEIAPIQTDLNQSVQGRFSNVNLSRDQDLTQFKGRSNNTLLGNTYGLVVVDGIPIQQSDSSSGYAADASFIDPNNVAEITVLKGLAATNRYGSLGNAGVILITTKNALKSKGAGGSVNSALVQNNIYDAKSKIVHRESAIIKTLKNAQNVETAYHKYLELRNFNLDNESFFLDSFEFFKDKDANVATRIISNLLELNPKDLHYLKLVELSSRGLNELELANYLNKAIYTADPTALQPFFTEAQIYFEKGEYQKALDAWATLAKGGAYGTMQVDAIKKSLNREIKNLVFQKRTLLNVTKLDDIYFNNEKVNVRLRLEWSNPKAEFQIQFVNPQNRYFNWEHTSMEDTNRIANEVNLGFAMEEFEVYDDLKGLWQININYLGNLDKANTDPLVLLCTVYTDFGYPSQSREVIWLYVDQQNSRKEIVSFKN</sequence>
<protein>
    <recommendedName>
        <fullName evidence="1">TonB-dependent receptor plug domain-containing protein</fullName>
    </recommendedName>
</protein>
<dbReference type="InterPro" id="IPR037066">
    <property type="entry name" value="Plug_dom_sf"/>
</dbReference>
<name>A0AA48HD36_9FLAO</name>
<gene>
    <name evidence="2" type="ORF">MACH07_27540</name>
</gene>
<dbReference type="AlphaFoldDB" id="A0AA48HD36"/>
<proteinExistence type="predicted"/>
<dbReference type="SUPFAM" id="SSF49464">
    <property type="entry name" value="Carboxypeptidase regulatory domain-like"/>
    <property type="match status" value="1"/>
</dbReference>
<dbReference type="InterPro" id="IPR036465">
    <property type="entry name" value="vWFA_dom_sf"/>
</dbReference>
<dbReference type="EMBL" id="AP027268">
    <property type="protein sequence ID" value="BDW93922.1"/>
    <property type="molecule type" value="Genomic_DNA"/>
</dbReference>
<evidence type="ECO:0000313" key="3">
    <source>
        <dbReference type="Proteomes" id="UP001330184"/>
    </source>
</evidence>
<dbReference type="SUPFAM" id="SSF48452">
    <property type="entry name" value="TPR-like"/>
    <property type="match status" value="1"/>
</dbReference>